<evidence type="ECO:0000259" key="6">
    <source>
        <dbReference type="Pfam" id="PF01764"/>
    </source>
</evidence>
<dbReference type="InterPro" id="IPR051218">
    <property type="entry name" value="Sec_MonoDiacylglyc_Lipase"/>
</dbReference>
<evidence type="ECO:0000256" key="2">
    <source>
        <dbReference type="ARBA" id="ARBA00043996"/>
    </source>
</evidence>
<keyword evidence="5" id="KW-0732">Signal</keyword>
<organism evidence="7 8">
    <name type="scientific">Mycena maculata</name>
    <dbReference type="NCBI Taxonomy" id="230809"/>
    <lineage>
        <taxon>Eukaryota</taxon>
        <taxon>Fungi</taxon>
        <taxon>Dikarya</taxon>
        <taxon>Basidiomycota</taxon>
        <taxon>Agaricomycotina</taxon>
        <taxon>Agaricomycetes</taxon>
        <taxon>Agaricomycetidae</taxon>
        <taxon>Agaricales</taxon>
        <taxon>Marasmiineae</taxon>
        <taxon>Mycenaceae</taxon>
        <taxon>Mycena</taxon>
    </lineage>
</organism>
<reference evidence="7" key="1">
    <citation type="submission" date="2023-03" db="EMBL/GenBank/DDBJ databases">
        <title>Massive genome expansion in bonnet fungi (Mycena s.s.) driven by repeated elements and novel gene families across ecological guilds.</title>
        <authorList>
            <consortium name="Lawrence Berkeley National Laboratory"/>
            <person name="Harder C.B."/>
            <person name="Miyauchi S."/>
            <person name="Viragh M."/>
            <person name="Kuo A."/>
            <person name="Thoen E."/>
            <person name="Andreopoulos B."/>
            <person name="Lu D."/>
            <person name="Skrede I."/>
            <person name="Drula E."/>
            <person name="Henrissat B."/>
            <person name="Morin E."/>
            <person name="Kohler A."/>
            <person name="Barry K."/>
            <person name="LaButti K."/>
            <person name="Morin E."/>
            <person name="Salamov A."/>
            <person name="Lipzen A."/>
            <person name="Mereny Z."/>
            <person name="Hegedus B."/>
            <person name="Baldrian P."/>
            <person name="Stursova M."/>
            <person name="Weitz H."/>
            <person name="Taylor A."/>
            <person name="Grigoriev I.V."/>
            <person name="Nagy L.G."/>
            <person name="Martin F."/>
            <person name="Kauserud H."/>
        </authorList>
    </citation>
    <scope>NUCLEOTIDE SEQUENCE</scope>
    <source>
        <strain evidence="7">CBHHK188m</strain>
    </source>
</reference>
<keyword evidence="1" id="KW-1015">Disulfide bond</keyword>
<evidence type="ECO:0000256" key="4">
    <source>
        <dbReference type="ARBA" id="ARBA00048461"/>
    </source>
</evidence>
<proteinExistence type="inferred from homology"/>
<gene>
    <name evidence="7" type="ORF">DFH07DRAFT_857193</name>
</gene>
<sequence>MYPVTALFLLLTLRTSYAAPQAYKRAVTSISASQLSDLTPYIQFARSAYCPTDLLETWECDEACDAIPGFQPTLVGGNDDSIQDFFVGYWPSEDSIVVAHEGTDPTEFLSILTDVEFVPVPLDTTLFPGVSSDVAAHSGFLSEHALTAPQILAQVAALMQSKGTNMITLVGHSLGGALAELDALYLSLNLPSTASINVVTFGKPRVGNPAFAALIDSLIPNFQRVNNELDLVPIVPGRSLGFQHAHGEIHLISENDAIACPGDDDATDTQCQILSVPNILEGDILDHLGPYQGIYIGTLFCT</sequence>
<dbReference type="Gene3D" id="3.40.50.1820">
    <property type="entry name" value="alpha/beta hydrolase"/>
    <property type="match status" value="1"/>
</dbReference>
<evidence type="ECO:0000313" key="7">
    <source>
        <dbReference type="EMBL" id="KAJ7722133.1"/>
    </source>
</evidence>
<protein>
    <submittedName>
        <fullName evidence="7">Alpha/Beta hydrolase protein</fullName>
    </submittedName>
</protein>
<comment type="catalytic activity">
    <reaction evidence="3">
        <text>a diacylglycerol + H2O = a monoacylglycerol + a fatty acid + H(+)</text>
        <dbReference type="Rhea" id="RHEA:32731"/>
        <dbReference type="ChEBI" id="CHEBI:15377"/>
        <dbReference type="ChEBI" id="CHEBI:15378"/>
        <dbReference type="ChEBI" id="CHEBI:17408"/>
        <dbReference type="ChEBI" id="CHEBI:18035"/>
        <dbReference type="ChEBI" id="CHEBI:28868"/>
    </reaction>
</comment>
<dbReference type="SUPFAM" id="SSF53474">
    <property type="entry name" value="alpha/beta-Hydrolases"/>
    <property type="match status" value="1"/>
</dbReference>
<accession>A0AAD7MLW2</accession>
<evidence type="ECO:0000256" key="5">
    <source>
        <dbReference type="SAM" id="SignalP"/>
    </source>
</evidence>
<evidence type="ECO:0000313" key="8">
    <source>
        <dbReference type="Proteomes" id="UP001215280"/>
    </source>
</evidence>
<dbReference type="EMBL" id="JARJLG010000261">
    <property type="protein sequence ID" value="KAJ7722133.1"/>
    <property type="molecule type" value="Genomic_DNA"/>
</dbReference>
<comment type="catalytic activity">
    <reaction evidence="4">
        <text>a monoacylglycerol + H2O = glycerol + a fatty acid + H(+)</text>
        <dbReference type="Rhea" id="RHEA:15245"/>
        <dbReference type="ChEBI" id="CHEBI:15377"/>
        <dbReference type="ChEBI" id="CHEBI:15378"/>
        <dbReference type="ChEBI" id="CHEBI:17408"/>
        <dbReference type="ChEBI" id="CHEBI:17754"/>
        <dbReference type="ChEBI" id="CHEBI:28868"/>
    </reaction>
</comment>
<keyword evidence="7" id="KW-0378">Hydrolase</keyword>
<dbReference type="PANTHER" id="PTHR45856">
    <property type="entry name" value="ALPHA/BETA-HYDROLASES SUPERFAMILY PROTEIN"/>
    <property type="match status" value="1"/>
</dbReference>
<dbReference type="Pfam" id="PF01764">
    <property type="entry name" value="Lipase_3"/>
    <property type="match status" value="1"/>
</dbReference>
<name>A0AAD7MLW2_9AGAR</name>
<feature type="signal peptide" evidence="5">
    <location>
        <begin position="1"/>
        <end position="18"/>
    </location>
</feature>
<evidence type="ECO:0000256" key="1">
    <source>
        <dbReference type="ARBA" id="ARBA00023157"/>
    </source>
</evidence>
<feature type="chain" id="PRO_5041991207" evidence="5">
    <location>
        <begin position="19"/>
        <end position="302"/>
    </location>
</feature>
<feature type="domain" description="Fungal lipase-type" evidence="6">
    <location>
        <begin position="97"/>
        <end position="238"/>
    </location>
</feature>
<comment type="caution">
    <text evidence="7">The sequence shown here is derived from an EMBL/GenBank/DDBJ whole genome shotgun (WGS) entry which is preliminary data.</text>
</comment>
<keyword evidence="8" id="KW-1185">Reference proteome</keyword>
<dbReference type="InterPro" id="IPR002921">
    <property type="entry name" value="Fungal_lipase-type"/>
</dbReference>
<dbReference type="Proteomes" id="UP001215280">
    <property type="component" value="Unassembled WGS sequence"/>
</dbReference>
<evidence type="ECO:0000256" key="3">
    <source>
        <dbReference type="ARBA" id="ARBA00047591"/>
    </source>
</evidence>
<comment type="similarity">
    <text evidence="2">Belongs to the AB hydrolase superfamily. Lipase family. Class 3 subfamily.</text>
</comment>
<dbReference type="AlphaFoldDB" id="A0AAD7MLW2"/>
<dbReference type="GO" id="GO:0016787">
    <property type="term" value="F:hydrolase activity"/>
    <property type="evidence" value="ECO:0007669"/>
    <property type="project" value="UniProtKB-KW"/>
</dbReference>
<dbReference type="PANTHER" id="PTHR45856:SF25">
    <property type="entry name" value="FUNGAL LIPASE-LIKE DOMAIN-CONTAINING PROTEIN"/>
    <property type="match status" value="1"/>
</dbReference>
<dbReference type="InterPro" id="IPR029058">
    <property type="entry name" value="AB_hydrolase_fold"/>
</dbReference>
<dbReference type="CDD" id="cd00519">
    <property type="entry name" value="Lipase_3"/>
    <property type="match status" value="1"/>
</dbReference>
<dbReference type="GO" id="GO:0006629">
    <property type="term" value="P:lipid metabolic process"/>
    <property type="evidence" value="ECO:0007669"/>
    <property type="project" value="InterPro"/>
</dbReference>